<keyword evidence="3 6" id="KW-0812">Transmembrane</keyword>
<reference evidence="7" key="2">
    <citation type="submission" date="2025-05" db="UniProtKB">
        <authorList>
            <consortium name="EnsemblMetazoa"/>
        </authorList>
    </citation>
    <scope>IDENTIFICATION</scope>
</reference>
<comment type="subcellular location">
    <subcellularLocation>
        <location evidence="1">Membrane</location>
        <topology evidence="1">Multi-pass membrane protein</topology>
    </subcellularLocation>
</comment>
<dbReference type="AlphaFoldDB" id="A0A6P7H0E2"/>
<feature type="transmembrane region" description="Helical" evidence="6">
    <location>
        <begin position="79"/>
        <end position="99"/>
    </location>
</feature>
<evidence type="ECO:0000256" key="4">
    <source>
        <dbReference type="ARBA" id="ARBA00022989"/>
    </source>
</evidence>
<gene>
    <name evidence="9" type="primary">LOC114345274</name>
</gene>
<proteinExistence type="inferred from homology"/>
<sequence>MQEINWFAVAFIVLPHTGGLAGGIITKKNIFWYNGLKKPFGTPPSWSFSPIWTILYSSMGYASYMVYRDGHGFDGPAGLPLIIYGINLLANWTWTPMFFARKNMKLALYNMQLINATALCMAYLFYKINTTAGLLIIPYLTWLVISTYLNYSFMIKNPPKTATN</sequence>
<name>A0A6P7H0E2_DIAVI</name>
<dbReference type="InterPro" id="IPR004307">
    <property type="entry name" value="TspO_MBR"/>
</dbReference>
<accession>A0A6P7H0E2</accession>
<dbReference type="EnsemblMetazoa" id="XM_050644130.1">
    <property type="protein sequence ID" value="XP_050500087.1"/>
    <property type="gene ID" value="LOC126880333"/>
</dbReference>
<feature type="transmembrane region" description="Helical" evidence="6">
    <location>
        <begin position="106"/>
        <end position="126"/>
    </location>
</feature>
<dbReference type="CDD" id="cd15904">
    <property type="entry name" value="TSPO_MBR"/>
    <property type="match status" value="1"/>
</dbReference>
<dbReference type="Gene3D" id="1.20.1260.100">
    <property type="entry name" value="TspO/MBR protein"/>
    <property type="match status" value="1"/>
</dbReference>
<dbReference type="GO" id="GO:0005741">
    <property type="term" value="C:mitochondrial outer membrane"/>
    <property type="evidence" value="ECO:0007669"/>
    <property type="project" value="TreeGrafter"/>
</dbReference>
<keyword evidence="8" id="KW-1185">Reference proteome</keyword>
<dbReference type="FunCoup" id="A0A6P7H0E2">
    <property type="interactions" value="224"/>
</dbReference>
<dbReference type="InParanoid" id="A0A6P7H0E2"/>
<reference evidence="9" key="1">
    <citation type="submission" date="2025-04" db="UniProtKB">
        <authorList>
            <consortium name="RefSeq"/>
        </authorList>
    </citation>
    <scope>IDENTIFICATION</scope>
    <source>
        <tissue evidence="9">Whole insect</tissue>
    </source>
</reference>
<dbReference type="OrthoDB" id="8841220at2759"/>
<feature type="transmembrane region" description="Helical" evidence="6">
    <location>
        <begin position="46"/>
        <end position="67"/>
    </location>
</feature>
<dbReference type="GO" id="GO:0033013">
    <property type="term" value="P:tetrapyrrole metabolic process"/>
    <property type="evidence" value="ECO:0007669"/>
    <property type="project" value="UniProtKB-ARBA"/>
</dbReference>
<dbReference type="RefSeq" id="XP_028151897.1">
    <property type="nucleotide sequence ID" value="XM_028296096.1"/>
</dbReference>
<dbReference type="PANTHER" id="PTHR10057">
    <property type="entry name" value="PERIPHERAL-TYPE BENZODIAZEPINE RECEPTOR"/>
    <property type="match status" value="1"/>
</dbReference>
<organism evidence="9">
    <name type="scientific">Diabrotica virgifera virgifera</name>
    <name type="common">western corn rootworm</name>
    <dbReference type="NCBI Taxonomy" id="50390"/>
    <lineage>
        <taxon>Eukaryota</taxon>
        <taxon>Metazoa</taxon>
        <taxon>Ecdysozoa</taxon>
        <taxon>Arthropoda</taxon>
        <taxon>Hexapoda</taxon>
        <taxon>Insecta</taxon>
        <taxon>Pterygota</taxon>
        <taxon>Neoptera</taxon>
        <taxon>Endopterygota</taxon>
        <taxon>Coleoptera</taxon>
        <taxon>Polyphaga</taxon>
        <taxon>Cucujiformia</taxon>
        <taxon>Chrysomeloidea</taxon>
        <taxon>Chrysomelidae</taxon>
        <taxon>Galerucinae</taxon>
        <taxon>Diabroticina</taxon>
        <taxon>Diabroticites</taxon>
        <taxon>Diabrotica</taxon>
    </lineage>
</organism>
<evidence type="ECO:0000256" key="6">
    <source>
        <dbReference type="SAM" id="Phobius"/>
    </source>
</evidence>
<evidence type="ECO:0000313" key="8">
    <source>
        <dbReference type="Proteomes" id="UP001652700"/>
    </source>
</evidence>
<dbReference type="FunFam" id="1.20.1260.100:FF:000001">
    <property type="entry name" value="translocator protein 2"/>
    <property type="match status" value="1"/>
</dbReference>
<keyword evidence="4 6" id="KW-1133">Transmembrane helix</keyword>
<evidence type="ECO:0000313" key="7">
    <source>
        <dbReference type="EnsemblMetazoa" id="XP_050500087.1"/>
    </source>
</evidence>
<dbReference type="InterPro" id="IPR038330">
    <property type="entry name" value="TspO/MBR-related_sf"/>
</dbReference>
<evidence type="ECO:0000313" key="9">
    <source>
        <dbReference type="RefSeq" id="XP_028151897.1"/>
    </source>
</evidence>
<dbReference type="PANTHER" id="PTHR10057:SF0">
    <property type="entry name" value="TRANSLOCATOR PROTEIN"/>
    <property type="match status" value="1"/>
</dbReference>
<keyword evidence="5 6" id="KW-0472">Membrane</keyword>
<evidence type="ECO:0000256" key="5">
    <source>
        <dbReference type="ARBA" id="ARBA00023136"/>
    </source>
</evidence>
<evidence type="ECO:0000256" key="2">
    <source>
        <dbReference type="ARBA" id="ARBA00007524"/>
    </source>
</evidence>
<comment type="similarity">
    <text evidence="2">Belongs to the TspO/BZRP family.</text>
</comment>
<dbReference type="Proteomes" id="UP001652700">
    <property type="component" value="Unplaced"/>
</dbReference>
<feature type="transmembrane region" description="Helical" evidence="6">
    <location>
        <begin position="132"/>
        <end position="151"/>
    </location>
</feature>
<evidence type="ECO:0000256" key="3">
    <source>
        <dbReference type="ARBA" id="ARBA00022692"/>
    </source>
</evidence>
<dbReference type="PIRSF" id="PIRSF005859">
    <property type="entry name" value="PBR"/>
    <property type="match status" value="1"/>
</dbReference>
<evidence type="ECO:0000256" key="1">
    <source>
        <dbReference type="ARBA" id="ARBA00004141"/>
    </source>
</evidence>
<protein>
    <submittedName>
        <fullName evidence="9">Translocator protein-like</fullName>
    </submittedName>
</protein>
<feature type="transmembrane region" description="Helical" evidence="6">
    <location>
        <begin position="6"/>
        <end position="25"/>
    </location>
</feature>
<dbReference type="Pfam" id="PF03073">
    <property type="entry name" value="TspO_MBR"/>
    <property type="match status" value="1"/>
</dbReference>